<name>A0AAE0ZS12_9GAST</name>
<protein>
    <submittedName>
        <fullName evidence="1">Uncharacterized protein</fullName>
    </submittedName>
</protein>
<dbReference type="AlphaFoldDB" id="A0AAE0ZS12"/>
<dbReference type="Proteomes" id="UP001283361">
    <property type="component" value="Unassembled WGS sequence"/>
</dbReference>
<accession>A0AAE0ZS12</accession>
<keyword evidence="2" id="KW-1185">Reference proteome</keyword>
<reference evidence="1" key="1">
    <citation type="journal article" date="2023" name="G3 (Bethesda)">
        <title>A reference genome for the long-term kleptoplast-retaining sea slug Elysia crispata morphotype clarki.</title>
        <authorList>
            <person name="Eastman K.E."/>
            <person name="Pendleton A.L."/>
            <person name="Shaikh M.A."/>
            <person name="Suttiyut T."/>
            <person name="Ogas R."/>
            <person name="Tomko P."/>
            <person name="Gavelis G."/>
            <person name="Widhalm J.R."/>
            <person name="Wisecaver J.H."/>
        </authorList>
    </citation>
    <scope>NUCLEOTIDE SEQUENCE</scope>
    <source>
        <strain evidence="1">ECLA1</strain>
    </source>
</reference>
<evidence type="ECO:0000313" key="2">
    <source>
        <dbReference type="Proteomes" id="UP001283361"/>
    </source>
</evidence>
<comment type="caution">
    <text evidence="1">The sequence shown here is derived from an EMBL/GenBank/DDBJ whole genome shotgun (WGS) entry which is preliminary data.</text>
</comment>
<organism evidence="1 2">
    <name type="scientific">Elysia crispata</name>
    <name type="common">lettuce slug</name>
    <dbReference type="NCBI Taxonomy" id="231223"/>
    <lineage>
        <taxon>Eukaryota</taxon>
        <taxon>Metazoa</taxon>
        <taxon>Spiralia</taxon>
        <taxon>Lophotrochozoa</taxon>
        <taxon>Mollusca</taxon>
        <taxon>Gastropoda</taxon>
        <taxon>Heterobranchia</taxon>
        <taxon>Euthyneura</taxon>
        <taxon>Panpulmonata</taxon>
        <taxon>Sacoglossa</taxon>
        <taxon>Placobranchoidea</taxon>
        <taxon>Plakobranchidae</taxon>
        <taxon>Elysia</taxon>
    </lineage>
</organism>
<proteinExistence type="predicted"/>
<evidence type="ECO:0000313" key="1">
    <source>
        <dbReference type="EMBL" id="KAK3773906.1"/>
    </source>
</evidence>
<gene>
    <name evidence="1" type="ORF">RRG08_036596</name>
</gene>
<dbReference type="EMBL" id="JAWDGP010003486">
    <property type="protein sequence ID" value="KAK3773906.1"/>
    <property type="molecule type" value="Genomic_DNA"/>
</dbReference>
<sequence length="98" mass="11014">MFEESDRNFRHPVSYLSIRVFEPLRAFSAEDGLTEIYRSEFPGSRHNTTHALGKTVPRCGNTAGLSKMYAASPTLMVTIADSTGKRTLFQEDSNKLRT</sequence>